<keyword evidence="2" id="KW-1185">Reference proteome</keyword>
<dbReference type="Proteomes" id="UP000190092">
    <property type="component" value="Unassembled WGS sequence"/>
</dbReference>
<dbReference type="AlphaFoldDB" id="A0A1T4RBZ8"/>
<evidence type="ECO:0000313" key="1">
    <source>
        <dbReference type="EMBL" id="SKA13111.1"/>
    </source>
</evidence>
<reference evidence="2" key="1">
    <citation type="submission" date="2017-02" db="EMBL/GenBank/DDBJ databases">
        <authorList>
            <person name="Varghese N."/>
            <person name="Submissions S."/>
        </authorList>
    </citation>
    <scope>NUCLEOTIDE SEQUENCE [LARGE SCALE GENOMIC DNA]</scope>
    <source>
        <strain evidence="2">ATCC 27094</strain>
    </source>
</reference>
<gene>
    <name evidence="1" type="ORF">SAMN02745126_03737</name>
</gene>
<accession>A0A1T4RBZ8</accession>
<dbReference type="EMBL" id="FUWJ01000004">
    <property type="protein sequence ID" value="SKA13111.1"/>
    <property type="molecule type" value="Genomic_DNA"/>
</dbReference>
<organism evidence="1 2">
    <name type="scientific">Enhydrobacter aerosaccus</name>
    <dbReference type="NCBI Taxonomy" id="225324"/>
    <lineage>
        <taxon>Bacteria</taxon>
        <taxon>Pseudomonadati</taxon>
        <taxon>Pseudomonadota</taxon>
        <taxon>Alphaproteobacteria</taxon>
        <taxon>Hyphomicrobiales</taxon>
        <taxon>Enhydrobacter</taxon>
    </lineage>
</organism>
<dbReference type="STRING" id="225324.SAMN02745126_03737"/>
<evidence type="ECO:0000313" key="2">
    <source>
        <dbReference type="Proteomes" id="UP000190092"/>
    </source>
</evidence>
<name>A0A1T4RBZ8_9HYPH</name>
<sequence>MDGIQLSLPAGWARGRTLGDPLDRLAGLTRDVDGAKAEIRAVLERLAERHGASSRDVDAAMAGYVDDLLSDLLYEVELELIRDVELRGVDAT</sequence>
<proteinExistence type="predicted"/>
<protein>
    <submittedName>
        <fullName evidence="1">Uncharacterized protein</fullName>
    </submittedName>
</protein>